<accession>A0A482CDC4</accession>
<sequence length="671" mass="76288">MYLLILTLPLLGSLITGFLGRFLGRYGAGIFSTTCVAGSMLLSLLAFYEVGFLNTPCYLILTNWITSGIFSISWGFLFDSLTCVMLLVVTIVSTLVHLYSIKYMENDPHSPRFMAFLQIFTFFMLVLVTADNLVQMFLGWEGVGISSYLLINFWHTRYWANQSALKALLVNRIGDFSLSIGIFLIFYVFRSVEYSLIFSMTPLFLDSYIYFLGIKLHSLTTISFFLFLGAVGKSAQLGLHTWLPDAMEGPTPVSALIHAATMVTAGVFLLVRFSPLFEFTPFILFLMVVFGSLTAFFASMVGVFQNDLKKIIAYSTCSQLGYMVFCCGLSNYAVTMFHLSNHAFFKALLFLCAGSVIHAISDEQDIRKMGSLINFLPLTYSVMLIGTLALTGFPFLTGFYSKDFILELSQVFRYSNIELTYKSFACWLGNLSVFFTAFYSFRLIYLTFINSSNSHRILLNKIHESSFLMYFPLVALAIGSLFIGFLTKDFFIGPGTSFWNSAIFTLPMNSVYFEAEFLPTGIKWLPFILSFLGIILATGINLTNFNLYNSNKRSPILHFTAFLVSKKWFIDILHNRTLVKLILNFGYRTSFKTFDRGFIELLGPYGISKLVLHYSRKIMYLQTGQITHYLFFMVLGLCFFVIGLPYITFDPRYILFDYRLIGLFFLLIALN</sequence>
<keyword evidence="4 16" id="KW-0813">Transport</keyword>
<evidence type="ECO:0000256" key="3">
    <source>
        <dbReference type="ARBA" id="ARBA00021096"/>
    </source>
</evidence>
<feature type="transmembrane region" description="Helical" evidence="16">
    <location>
        <begin position="467"/>
        <end position="487"/>
    </location>
</feature>
<dbReference type="GeneID" id="39720854"/>
<dbReference type="NCBIfam" id="NF005141">
    <property type="entry name" value="PRK06590.1"/>
    <property type="match status" value="1"/>
</dbReference>
<reference evidence="20" key="1">
    <citation type="journal article" date="2019" name="Mitochondrial DNA Part B Resour">
        <title>Conspecificity of the Peruvian Corallina ferreyrae with C. caespitosa (Corallinaceae, Rhodophyta) inferred from genomic analysis of the type specimen.</title>
        <authorList>
            <person name="Bustamante D.E."/>
            <person name="Calderon M.S."/>
            <person name="Hughey J.R."/>
        </authorList>
    </citation>
    <scope>NUCLEOTIDE SEQUENCE</scope>
</reference>
<dbReference type="InterPro" id="IPR018393">
    <property type="entry name" value="NADHpl_OxRdtase_5_subgr"/>
</dbReference>
<dbReference type="PRINTS" id="PR01434">
    <property type="entry name" value="NADHDHGNASE5"/>
</dbReference>
<dbReference type="Pfam" id="PF00361">
    <property type="entry name" value="Proton_antipo_M"/>
    <property type="match status" value="1"/>
</dbReference>
<evidence type="ECO:0000259" key="18">
    <source>
        <dbReference type="Pfam" id="PF00662"/>
    </source>
</evidence>
<keyword evidence="10 16" id="KW-1133">Transmembrane helix</keyword>
<keyword evidence="7" id="KW-0999">Mitochondrion inner membrane</keyword>
<feature type="transmembrane region" description="Helical" evidence="16">
    <location>
        <begin position="30"/>
        <end position="50"/>
    </location>
</feature>
<dbReference type="PRINTS" id="PR01435">
    <property type="entry name" value="NPOXDRDTASE5"/>
</dbReference>
<gene>
    <name evidence="20" type="primary">nad5</name>
</gene>
<dbReference type="InterPro" id="IPR001750">
    <property type="entry name" value="ND/Mrp_TM"/>
</dbReference>
<dbReference type="GO" id="GO:0015990">
    <property type="term" value="P:electron transport coupled proton transport"/>
    <property type="evidence" value="ECO:0007669"/>
    <property type="project" value="TreeGrafter"/>
</dbReference>
<evidence type="ECO:0000259" key="19">
    <source>
        <dbReference type="Pfam" id="PF06455"/>
    </source>
</evidence>
<keyword evidence="11 16" id="KW-0520">NAD</keyword>
<feature type="transmembrane region" description="Helical" evidence="16">
    <location>
        <begin position="421"/>
        <end position="446"/>
    </location>
</feature>
<name>A0A482CDC4_9FLOR</name>
<feature type="transmembrane region" description="Helical" evidence="16">
    <location>
        <begin position="653"/>
        <end position="670"/>
    </location>
</feature>
<dbReference type="InterPro" id="IPR001516">
    <property type="entry name" value="Proton_antipo_N"/>
</dbReference>
<evidence type="ECO:0000256" key="11">
    <source>
        <dbReference type="ARBA" id="ARBA00023027"/>
    </source>
</evidence>
<dbReference type="PANTHER" id="PTHR42829:SF2">
    <property type="entry name" value="NADH-UBIQUINONE OXIDOREDUCTASE CHAIN 5"/>
    <property type="match status" value="1"/>
</dbReference>
<evidence type="ECO:0000256" key="2">
    <source>
        <dbReference type="ARBA" id="ARBA00012944"/>
    </source>
</evidence>
<feature type="transmembrane region" description="Helical" evidence="16">
    <location>
        <begin position="84"/>
        <end position="101"/>
    </location>
</feature>
<comment type="catalytic activity">
    <reaction evidence="15 16">
        <text>a ubiquinone + NADH + 5 H(+)(in) = a ubiquinol + NAD(+) + 4 H(+)(out)</text>
        <dbReference type="Rhea" id="RHEA:29091"/>
        <dbReference type="Rhea" id="RHEA-COMP:9565"/>
        <dbReference type="Rhea" id="RHEA-COMP:9566"/>
        <dbReference type="ChEBI" id="CHEBI:15378"/>
        <dbReference type="ChEBI" id="CHEBI:16389"/>
        <dbReference type="ChEBI" id="CHEBI:17976"/>
        <dbReference type="ChEBI" id="CHEBI:57540"/>
        <dbReference type="ChEBI" id="CHEBI:57945"/>
        <dbReference type="EC" id="7.1.1.2"/>
    </reaction>
</comment>
<evidence type="ECO:0000256" key="16">
    <source>
        <dbReference type="RuleBase" id="RU003404"/>
    </source>
</evidence>
<dbReference type="Pfam" id="PF06455">
    <property type="entry name" value="NADH5_C"/>
    <property type="match status" value="1"/>
</dbReference>
<feature type="transmembrane region" description="Helical" evidence="16">
    <location>
        <begin position="113"/>
        <end position="130"/>
    </location>
</feature>
<feature type="transmembrane region" description="Helical" evidence="16">
    <location>
        <begin position="372"/>
        <end position="401"/>
    </location>
</feature>
<feature type="transmembrane region" description="Helical" evidence="16">
    <location>
        <begin position="343"/>
        <end position="360"/>
    </location>
</feature>
<proteinExistence type="inferred from homology"/>
<dbReference type="AlphaFoldDB" id="A0A482CDC4"/>
<comment type="function">
    <text evidence="16">Core subunit of the mitochondrial membrane respiratory chain NADH dehydrogenase (Complex I) which catalyzes electron transfer from NADH through the respiratory chain, using ubiquinone as an electron acceptor. Essential for the catalytic activity and assembly of complex I.</text>
</comment>
<organism evidence="20">
    <name type="scientific">Corallina ferreyrae</name>
    <dbReference type="NCBI Taxonomy" id="2547422"/>
    <lineage>
        <taxon>Eukaryota</taxon>
        <taxon>Rhodophyta</taxon>
        <taxon>Florideophyceae</taxon>
        <taxon>Corallinophycidae</taxon>
        <taxon>Corallinales</taxon>
        <taxon>Corallinaceae</taxon>
        <taxon>Corallinoideae</taxon>
        <taxon>Corallina</taxon>
    </lineage>
</organism>
<geneLocation type="mitochondrion" evidence="20"/>
<evidence type="ECO:0000256" key="6">
    <source>
        <dbReference type="ARBA" id="ARBA00022692"/>
    </source>
</evidence>
<dbReference type="GO" id="GO:0003954">
    <property type="term" value="F:NADH dehydrogenase activity"/>
    <property type="evidence" value="ECO:0007669"/>
    <property type="project" value="TreeGrafter"/>
</dbReference>
<feature type="domain" description="NADH:quinone oxidoreductase/Mrp antiporter transmembrane" evidence="17">
    <location>
        <begin position="130"/>
        <end position="409"/>
    </location>
</feature>
<dbReference type="EC" id="7.1.1.2" evidence="2 16"/>
<feature type="transmembrane region" description="Helical" evidence="16">
    <location>
        <begin position="57"/>
        <end position="78"/>
    </location>
</feature>
<evidence type="ECO:0000256" key="13">
    <source>
        <dbReference type="ARBA" id="ARBA00023128"/>
    </source>
</evidence>
<comment type="subcellular location">
    <subcellularLocation>
        <location evidence="1">Mitochondrion inner membrane</location>
        <topology evidence="1">Multi-pass membrane protein</topology>
    </subcellularLocation>
</comment>
<feature type="transmembrane region" description="Helical" evidence="16">
    <location>
        <begin position="253"/>
        <end position="273"/>
    </location>
</feature>
<dbReference type="RefSeq" id="YP_009589043.1">
    <property type="nucleotide sequence ID" value="NC_041635.1"/>
</dbReference>
<evidence type="ECO:0000256" key="15">
    <source>
        <dbReference type="ARBA" id="ARBA00049551"/>
    </source>
</evidence>
<feature type="transmembrane region" description="Helical" evidence="16">
    <location>
        <begin position="626"/>
        <end position="647"/>
    </location>
</feature>
<evidence type="ECO:0000256" key="14">
    <source>
        <dbReference type="ARBA" id="ARBA00023136"/>
    </source>
</evidence>
<dbReference type="GO" id="GO:0005743">
    <property type="term" value="C:mitochondrial inner membrane"/>
    <property type="evidence" value="ECO:0007669"/>
    <property type="project" value="UniProtKB-SubCell"/>
</dbReference>
<keyword evidence="8" id="KW-1278">Translocase</keyword>
<dbReference type="Pfam" id="PF00662">
    <property type="entry name" value="Proton_antipo_N"/>
    <property type="match status" value="1"/>
</dbReference>
<dbReference type="NCBIfam" id="TIGR01974">
    <property type="entry name" value="NDH_I_L"/>
    <property type="match status" value="1"/>
</dbReference>
<comment type="similarity">
    <text evidence="16">Belongs to the complex I subunit 5 family.</text>
</comment>
<keyword evidence="13 16" id="KW-0496">Mitochondrion</keyword>
<feature type="transmembrane region" description="Helical" evidence="16">
    <location>
        <begin position="167"/>
        <end position="189"/>
    </location>
</feature>
<feature type="transmembrane region" description="Helical" evidence="16">
    <location>
        <begin position="311"/>
        <end position="331"/>
    </location>
</feature>
<dbReference type="EMBL" id="MK408747">
    <property type="protein sequence ID" value="QBL75559.1"/>
    <property type="molecule type" value="Genomic_DNA"/>
</dbReference>
<evidence type="ECO:0000256" key="9">
    <source>
        <dbReference type="ARBA" id="ARBA00022982"/>
    </source>
</evidence>
<dbReference type="GO" id="GO:0008137">
    <property type="term" value="F:NADH dehydrogenase (ubiquinone) activity"/>
    <property type="evidence" value="ECO:0007669"/>
    <property type="project" value="UniProtKB-EC"/>
</dbReference>
<dbReference type="GO" id="GO:0042773">
    <property type="term" value="P:ATP synthesis coupled electron transport"/>
    <property type="evidence" value="ECO:0007669"/>
    <property type="project" value="InterPro"/>
</dbReference>
<dbReference type="Gene3D" id="1.20.5.2700">
    <property type="match status" value="1"/>
</dbReference>
<evidence type="ECO:0000256" key="12">
    <source>
        <dbReference type="ARBA" id="ARBA00023075"/>
    </source>
</evidence>
<dbReference type="InterPro" id="IPR003945">
    <property type="entry name" value="NU5C-like"/>
</dbReference>
<feature type="transmembrane region" description="Helical" evidence="16">
    <location>
        <begin position="279"/>
        <end position="304"/>
    </location>
</feature>
<dbReference type="PANTHER" id="PTHR42829">
    <property type="entry name" value="NADH-UBIQUINONE OXIDOREDUCTASE CHAIN 5"/>
    <property type="match status" value="1"/>
</dbReference>
<feature type="transmembrane region" description="Helical" evidence="16">
    <location>
        <begin position="136"/>
        <end position="155"/>
    </location>
</feature>
<feature type="domain" description="NADH-Ubiquinone oxidoreductase (complex I) chain 5 N-terminal" evidence="18">
    <location>
        <begin position="64"/>
        <end position="114"/>
    </location>
</feature>
<feature type="transmembrane region" description="Helical" evidence="16">
    <location>
        <begin position="209"/>
        <end position="232"/>
    </location>
</feature>
<evidence type="ECO:0000256" key="8">
    <source>
        <dbReference type="ARBA" id="ARBA00022967"/>
    </source>
</evidence>
<evidence type="ECO:0000256" key="1">
    <source>
        <dbReference type="ARBA" id="ARBA00004448"/>
    </source>
</evidence>
<feature type="domain" description="NADH dehydrogenase subunit 5 C-terminal" evidence="19">
    <location>
        <begin position="439"/>
        <end position="641"/>
    </location>
</feature>
<evidence type="ECO:0000256" key="7">
    <source>
        <dbReference type="ARBA" id="ARBA00022792"/>
    </source>
</evidence>
<evidence type="ECO:0000256" key="4">
    <source>
        <dbReference type="ARBA" id="ARBA00022448"/>
    </source>
</evidence>
<feature type="transmembrane region" description="Helical" evidence="16">
    <location>
        <begin position="524"/>
        <end position="543"/>
    </location>
</feature>
<protein>
    <recommendedName>
        <fullName evidence="3 16">NADH-ubiquinone oxidoreductase chain 5</fullName>
        <ecNumber evidence="2 16">7.1.1.2</ecNumber>
    </recommendedName>
</protein>
<keyword evidence="6 16" id="KW-0812">Transmembrane</keyword>
<evidence type="ECO:0000259" key="17">
    <source>
        <dbReference type="Pfam" id="PF00361"/>
    </source>
</evidence>
<evidence type="ECO:0000256" key="10">
    <source>
        <dbReference type="ARBA" id="ARBA00022989"/>
    </source>
</evidence>
<evidence type="ECO:0000256" key="5">
    <source>
        <dbReference type="ARBA" id="ARBA00022660"/>
    </source>
</evidence>
<keyword evidence="5" id="KW-0679">Respiratory chain</keyword>
<keyword evidence="14 16" id="KW-0472">Membrane</keyword>
<dbReference type="InterPro" id="IPR010934">
    <property type="entry name" value="NADH_DH_su5_C"/>
</dbReference>
<keyword evidence="12 16" id="KW-0830">Ubiquinone</keyword>
<keyword evidence="9" id="KW-0249">Electron transport</keyword>
<evidence type="ECO:0000313" key="20">
    <source>
        <dbReference type="EMBL" id="QBL75559.1"/>
    </source>
</evidence>